<dbReference type="STRING" id="938405.SAMN02927895_04325"/>
<reference evidence="2 3" key="1">
    <citation type="submission" date="2016-10" db="EMBL/GenBank/DDBJ databases">
        <authorList>
            <person name="de Groot N.N."/>
        </authorList>
    </citation>
    <scope>NUCLEOTIDE SEQUENCE [LARGE SCALE GENOMIC DNA]</scope>
    <source>
        <strain evidence="2 3">CPCC 100156</strain>
    </source>
</reference>
<dbReference type="SUPFAM" id="SSF51126">
    <property type="entry name" value="Pectin lyase-like"/>
    <property type="match status" value="1"/>
</dbReference>
<evidence type="ECO:0000259" key="1">
    <source>
        <dbReference type="Pfam" id="PF03906"/>
    </source>
</evidence>
<protein>
    <submittedName>
        <fullName evidence="2">Pectate lyase superfamily protein</fullName>
    </submittedName>
</protein>
<dbReference type="AlphaFoldDB" id="A0A1G6S3T1"/>
<dbReference type="Gene3D" id="2.160.20.10">
    <property type="entry name" value="Single-stranded right-handed beta-helix, Pectin lyase-like"/>
    <property type="match status" value="1"/>
</dbReference>
<dbReference type="RefSeq" id="WP_090663197.1">
    <property type="nucleotide sequence ID" value="NZ_FMZX01000004.1"/>
</dbReference>
<dbReference type="Pfam" id="PF03906">
    <property type="entry name" value="Phage_T7_tail"/>
    <property type="match status" value="1"/>
</dbReference>
<sequence length="777" mass="81054">MDDHIRIGDIAPRVQYQADGVQTGFTYPFPVFSAADIEVRLDGVPRAGGFVVTNAGASEGGTVVFDQPPRAGTRITLRRAMVVARTTDFQSNGILRARTLNDELDYQVAILQEVKDGLGNALHLDPSESGPTALPLRGARANRLLGFDSLGNIATFGRDEGLLTTGFPGGVPRTVEDKLAERLTARDFGATGDGMTDDGPALQMAMTAAGASGKLLEIGEGTFRTGQALTLPGAAAGLLMRGTILYAGPAGQAALTLGDGGAANNQGKLYTGLAVLRATQSDWSSEGDVGIRIRNIDACLVDIRRAERFTIGVQVVGDARGSEDSDLRYGRLVDNRIGLDLRTLTASGWVNSLRHQGGHFACSSATNPALPRFGVRLSAAPGAYVLHNTHLFTGPAFELQRQGTPGAVDAIPFLIEVDGRGLTATGVRMEACSPYVARHTGGFSDARYEVAYVGTYGFLGCAVQYQGASRAGGTVVPMHQAAAAIGTPRLVAAAENVRTLAFRQGISVADGIGFDQLAVLSGNPSGPPSTLNGFCFPGLNLLTLNPDDVTIPTSRALAFVVDCSQCKEFFIAAEGSGLRPMVMQFDGAETVLGAGSPVLFSNMNAVMQGAPSYWWEGNADLDSLTGGLALNRLQRVTLSADAHYAAIGIRGSSASAVLRALRLYTSALHAPRLLYGGSRAWGRREYTVSDGGWTIPALAAGATATYDVTLPGVRQGDFVRVGFAQASGFQNGGVVFHASVGGTAGSNQVRVTAQNVSGGAITLGAGTLYVRATKPRL</sequence>
<evidence type="ECO:0000313" key="3">
    <source>
        <dbReference type="Proteomes" id="UP000198925"/>
    </source>
</evidence>
<dbReference type="InterPro" id="IPR012334">
    <property type="entry name" value="Pectin_lyas_fold"/>
</dbReference>
<proteinExistence type="predicted"/>
<keyword evidence="3" id="KW-1185">Reference proteome</keyword>
<evidence type="ECO:0000313" key="2">
    <source>
        <dbReference type="EMBL" id="SDD10826.1"/>
    </source>
</evidence>
<keyword evidence="2" id="KW-0456">Lyase</keyword>
<feature type="domain" description="Bacteriophage T7 tail fibre protein-like N-terminal" evidence="1">
    <location>
        <begin position="13"/>
        <end position="124"/>
    </location>
</feature>
<gene>
    <name evidence="2" type="ORF">SAMN04487779_1004238</name>
</gene>
<name>A0A1G6S3T1_9PROT</name>
<organism evidence="2 3">
    <name type="scientific">Belnapia rosea</name>
    <dbReference type="NCBI Taxonomy" id="938405"/>
    <lineage>
        <taxon>Bacteria</taxon>
        <taxon>Pseudomonadati</taxon>
        <taxon>Pseudomonadota</taxon>
        <taxon>Alphaproteobacteria</taxon>
        <taxon>Acetobacterales</taxon>
        <taxon>Roseomonadaceae</taxon>
        <taxon>Belnapia</taxon>
    </lineage>
</organism>
<dbReference type="InterPro" id="IPR005604">
    <property type="entry name" value="Phage_T7_tail_fibre-like_N"/>
</dbReference>
<dbReference type="EMBL" id="FMZX01000004">
    <property type="protein sequence ID" value="SDD10826.1"/>
    <property type="molecule type" value="Genomic_DNA"/>
</dbReference>
<dbReference type="InterPro" id="IPR011050">
    <property type="entry name" value="Pectin_lyase_fold/virulence"/>
</dbReference>
<dbReference type="Proteomes" id="UP000198925">
    <property type="component" value="Unassembled WGS sequence"/>
</dbReference>
<accession>A0A1G6S3T1</accession>
<dbReference type="GO" id="GO:0016829">
    <property type="term" value="F:lyase activity"/>
    <property type="evidence" value="ECO:0007669"/>
    <property type="project" value="UniProtKB-KW"/>
</dbReference>